<dbReference type="PANTHER" id="PTHR42791:SF1">
    <property type="entry name" value="N-ACETYLTRANSFERASE DOMAIN-CONTAINING PROTEIN"/>
    <property type="match status" value="1"/>
</dbReference>
<dbReference type="AlphaFoldDB" id="A0A151Z520"/>
<dbReference type="STRING" id="361077.A0A151Z520"/>
<dbReference type="OMA" id="CYLECTS"/>
<keyword evidence="3" id="KW-1185">Reference proteome</keyword>
<evidence type="ECO:0000313" key="2">
    <source>
        <dbReference type="EMBL" id="KYQ89035.1"/>
    </source>
</evidence>
<dbReference type="PROSITE" id="PS51186">
    <property type="entry name" value="GNAT"/>
    <property type="match status" value="1"/>
</dbReference>
<protein>
    <recommendedName>
        <fullName evidence="1">N-acetyltransferase domain-containing protein</fullName>
    </recommendedName>
</protein>
<organism evidence="2 3">
    <name type="scientific">Tieghemostelium lacteum</name>
    <name type="common">Slime mold</name>
    <name type="synonym">Dictyostelium lacteum</name>
    <dbReference type="NCBI Taxonomy" id="361077"/>
    <lineage>
        <taxon>Eukaryota</taxon>
        <taxon>Amoebozoa</taxon>
        <taxon>Evosea</taxon>
        <taxon>Eumycetozoa</taxon>
        <taxon>Dictyostelia</taxon>
        <taxon>Dictyosteliales</taxon>
        <taxon>Raperosteliaceae</taxon>
        <taxon>Tieghemostelium</taxon>
    </lineage>
</organism>
<sequence>MTEPQLYKLNSSHAEKIIYINTKSFEKDPYVNYMYYEITNEAEKLQFNRYLQGAFVNQTIDYDSSYSLGEDIQTMALLLPPHKPWPEDRWEEFTKHQEKELLSRGLTTTFERFVQLEEFLSEKFCQFNAIEGYYLLILSTDHRFQGKGLGSKMLNQLFKIFDAEQKSCYLECTSLYMVPFYQKHGFKILGQDMLPKVGDIPDDKLVKITFLRRDPEPLQ</sequence>
<dbReference type="Proteomes" id="UP000076078">
    <property type="component" value="Unassembled WGS sequence"/>
</dbReference>
<dbReference type="Pfam" id="PF13508">
    <property type="entry name" value="Acetyltransf_7"/>
    <property type="match status" value="1"/>
</dbReference>
<comment type="caution">
    <text evidence="2">The sequence shown here is derived from an EMBL/GenBank/DDBJ whole genome shotgun (WGS) entry which is preliminary data.</text>
</comment>
<name>A0A151Z520_TIELA</name>
<evidence type="ECO:0000313" key="3">
    <source>
        <dbReference type="Proteomes" id="UP000076078"/>
    </source>
</evidence>
<dbReference type="GO" id="GO:0016747">
    <property type="term" value="F:acyltransferase activity, transferring groups other than amino-acyl groups"/>
    <property type="evidence" value="ECO:0007669"/>
    <property type="project" value="InterPro"/>
</dbReference>
<dbReference type="Gene3D" id="3.40.630.30">
    <property type="match status" value="1"/>
</dbReference>
<dbReference type="InterPro" id="IPR052523">
    <property type="entry name" value="Trichothecene_AcTrans"/>
</dbReference>
<dbReference type="OrthoDB" id="2744543at2759"/>
<dbReference type="InterPro" id="IPR000182">
    <property type="entry name" value="GNAT_dom"/>
</dbReference>
<reference evidence="2 3" key="1">
    <citation type="submission" date="2015-12" db="EMBL/GenBank/DDBJ databases">
        <title>Dictyostelia acquired genes for synthesis and detection of signals that induce cell-type specialization by lateral gene transfer from prokaryotes.</title>
        <authorList>
            <person name="Gloeckner G."/>
            <person name="Schaap P."/>
        </authorList>
    </citation>
    <scope>NUCLEOTIDE SEQUENCE [LARGE SCALE GENOMIC DNA]</scope>
    <source>
        <strain evidence="2 3">TK</strain>
    </source>
</reference>
<gene>
    <name evidence="2" type="ORF">DLAC_10259</name>
</gene>
<dbReference type="SUPFAM" id="SSF55729">
    <property type="entry name" value="Acyl-CoA N-acyltransferases (Nat)"/>
    <property type="match status" value="1"/>
</dbReference>
<evidence type="ECO:0000259" key="1">
    <source>
        <dbReference type="PROSITE" id="PS51186"/>
    </source>
</evidence>
<dbReference type="PANTHER" id="PTHR42791">
    <property type="entry name" value="GNAT FAMILY ACETYLTRANSFERASE"/>
    <property type="match status" value="1"/>
</dbReference>
<accession>A0A151Z520</accession>
<dbReference type="EMBL" id="LODT01000042">
    <property type="protein sequence ID" value="KYQ89035.1"/>
    <property type="molecule type" value="Genomic_DNA"/>
</dbReference>
<dbReference type="InParanoid" id="A0A151Z520"/>
<proteinExistence type="predicted"/>
<feature type="domain" description="N-acetyltransferase" evidence="1">
    <location>
        <begin position="70"/>
        <end position="207"/>
    </location>
</feature>
<dbReference type="InterPro" id="IPR016181">
    <property type="entry name" value="Acyl_CoA_acyltransferase"/>
</dbReference>